<dbReference type="EnsemblMetazoa" id="Aqu2.1.38791_001">
    <property type="protein sequence ID" value="Aqu2.1.38791_001"/>
    <property type="gene ID" value="Aqu2.1.38791"/>
</dbReference>
<dbReference type="InParanoid" id="A0A1X7VFH9"/>
<dbReference type="STRING" id="400682.A0A1X7VFH9"/>
<dbReference type="Pfam" id="PF09813">
    <property type="entry name" value="Coa3_cc"/>
    <property type="match status" value="1"/>
</dbReference>
<evidence type="ECO:0000256" key="6">
    <source>
        <dbReference type="SAM" id="Phobius"/>
    </source>
</evidence>
<evidence type="ECO:0000256" key="2">
    <source>
        <dbReference type="ARBA" id="ARBA00022824"/>
    </source>
</evidence>
<keyword evidence="3 6" id="KW-1133">Transmembrane helix</keyword>
<evidence type="ECO:0000256" key="3">
    <source>
        <dbReference type="ARBA" id="ARBA00022989"/>
    </source>
</evidence>
<dbReference type="GO" id="GO:0031410">
    <property type="term" value="C:cytoplasmic vesicle"/>
    <property type="evidence" value="ECO:0007669"/>
    <property type="project" value="UniProtKB-KW"/>
</dbReference>
<accession>A0A1X7VFH9</accession>
<evidence type="ECO:0000313" key="8">
    <source>
        <dbReference type="EnsemblMetazoa" id="Aqu2.1.38791_001"/>
    </source>
</evidence>
<name>A0A1X7VFH9_AMPQE</name>
<evidence type="ECO:0000256" key="5">
    <source>
        <dbReference type="ARBA" id="ARBA00023329"/>
    </source>
</evidence>
<keyword evidence="4 6" id="KW-0472">Membrane</keyword>
<keyword evidence="5" id="KW-0968">Cytoplasmic vesicle</keyword>
<evidence type="ECO:0000256" key="4">
    <source>
        <dbReference type="ARBA" id="ARBA00023136"/>
    </source>
</evidence>
<keyword evidence="2" id="KW-0256">Endoplasmic reticulum</keyword>
<evidence type="ECO:0000259" key="7">
    <source>
        <dbReference type="Pfam" id="PF09813"/>
    </source>
</evidence>
<protein>
    <recommendedName>
        <fullName evidence="7">Cytochrome c oxidase assembly factor 3 mitochondrial coiled-coil domain-containing protein</fullName>
    </recommendedName>
</protein>
<dbReference type="PANTHER" id="PTHR31792:SF3">
    <property type="entry name" value="VACUOLAR ATPASE ASSEMBLY INTEGRAL MEMBRANE PROTEIN VMA21"/>
    <property type="match status" value="1"/>
</dbReference>
<dbReference type="GO" id="GO:0070072">
    <property type="term" value="P:vacuolar proton-transporting V-type ATPase complex assembly"/>
    <property type="evidence" value="ECO:0007669"/>
    <property type="project" value="InterPro"/>
</dbReference>
<dbReference type="eggNOG" id="KOG4783">
    <property type="taxonomic scope" value="Eukaryota"/>
</dbReference>
<feature type="domain" description="Cytochrome c oxidase assembly factor 3 mitochondrial coiled-coil" evidence="7">
    <location>
        <begin position="30"/>
        <end position="71"/>
    </location>
</feature>
<dbReference type="PANTHER" id="PTHR31792">
    <property type="entry name" value="VACUOLAR ATPASE ASSEMBLY INTEGRAL MEMBRANE PROTEIN VMA21"/>
    <property type="match status" value="1"/>
</dbReference>
<keyword evidence="1 6" id="KW-0812">Transmembrane</keyword>
<proteinExistence type="predicted"/>
<dbReference type="InterPro" id="IPR019013">
    <property type="entry name" value="Vma21"/>
</dbReference>
<dbReference type="AlphaFoldDB" id="A0A1X7VFH9"/>
<dbReference type="Pfam" id="PF09446">
    <property type="entry name" value="VMA21"/>
    <property type="match status" value="1"/>
</dbReference>
<evidence type="ECO:0000256" key="1">
    <source>
        <dbReference type="ARBA" id="ARBA00022692"/>
    </source>
</evidence>
<dbReference type="GO" id="GO:0005789">
    <property type="term" value="C:endoplasmic reticulum membrane"/>
    <property type="evidence" value="ECO:0007669"/>
    <property type="project" value="TreeGrafter"/>
</dbReference>
<sequence>MESGKVKNPAADAAKRDEAIRREIVKEVIRRRYGKRNTVVGLGLAAGVLGIYAYSMFAVKQENFLDEEFDKPGAGSYFDHTLLKSCIMNRGPSPPVSGTPFFNLLIYSLMMIVLPIGGFFSSKYFIFEVLLGYSDGSVGAAIVAVILVHIVIGLYVYAAWKEGPTKTD</sequence>
<feature type="transmembrane region" description="Helical" evidence="6">
    <location>
        <begin position="138"/>
        <end position="160"/>
    </location>
</feature>
<dbReference type="InterPro" id="IPR018628">
    <property type="entry name" value="Coa3_CC"/>
</dbReference>
<reference evidence="8" key="1">
    <citation type="submission" date="2017-05" db="UniProtKB">
        <authorList>
            <consortium name="EnsemblMetazoa"/>
        </authorList>
    </citation>
    <scope>IDENTIFICATION</scope>
</reference>
<organism evidence="8">
    <name type="scientific">Amphimedon queenslandica</name>
    <name type="common">Sponge</name>
    <dbReference type="NCBI Taxonomy" id="400682"/>
    <lineage>
        <taxon>Eukaryota</taxon>
        <taxon>Metazoa</taxon>
        <taxon>Porifera</taxon>
        <taxon>Demospongiae</taxon>
        <taxon>Heteroscleromorpha</taxon>
        <taxon>Haplosclerida</taxon>
        <taxon>Niphatidae</taxon>
        <taxon>Amphimedon</taxon>
    </lineage>
</organism>
<feature type="transmembrane region" description="Helical" evidence="6">
    <location>
        <begin position="39"/>
        <end position="59"/>
    </location>
</feature>
<feature type="transmembrane region" description="Helical" evidence="6">
    <location>
        <begin position="104"/>
        <end position="126"/>
    </location>
</feature>